<evidence type="ECO:0000256" key="1">
    <source>
        <dbReference type="ARBA" id="ARBA00023125"/>
    </source>
</evidence>
<dbReference type="Gene3D" id="1.10.150.130">
    <property type="match status" value="1"/>
</dbReference>
<sequence length="335" mass="38842">MFINVVQKAQPLFQDYPQVESYEQAKKMAIANSLFSWHVKYLTHRRKKIVIFTNDASTLTVVIDDVNAKNRSELQAMFEDKLELIWGYLGLDQNNLKEYLKAGGSWEIGKSVSRKQLGRLTDVGVIIDYDLNSGMVDDDAISISMTNMLRKLPSDKTTFVQDIPQMMQLENFKWHEAKDTEPKVVDTKYLQKIKNQLETLARTPLKLTDDLSESDKKVQEISKFNNELIDAFIENVKDDYSEKTLKQYKNSLDLYLNQFLAYRFITLFNMEASSVGELYNHGSSMTETKRVQRSLGRLYKFLADEKIVDVKFSRKMKSDLRTDVESLRSGFYGSF</sequence>
<dbReference type="GO" id="GO:0003677">
    <property type="term" value="F:DNA binding"/>
    <property type="evidence" value="ECO:0007669"/>
    <property type="project" value="UniProtKB-UniRule"/>
</dbReference>
<dbReference type="STRING" id="1423774.FD31_GL001790"/>
<comment type="caution">
    <text evidence="4">The sequence shown here is derived from an EMBL/GenBank/DDBJ whole genome shotgun (WGS) entry which is preliminary data.</text>
</comment>
<dbReference type="PATRIC" id="fig|1423774.3.peg.1857"/>
<evidence type="ECO:0000256" key="2">
    <source>
        <dbReference type="PROSITE-ProRule" id="PRU01248"/>
    </source>
</evidence>
<dbReference type="EMBL" id="AZFV01000037">
    <property type="protein sequence ID" value="KRM14522.1"/>
    <property type="molecule type" value="Genomic_DNA"/>
</dbReference>
<evidence type="ECO:0000313" key="4">
    <source>
        <dbReference type="EMBL" id="KRM14522.1"/>
    </source>
</evidence>
<proteinExistence type="predicted"/>
<dbReference type="InterPro" id="IPR044068">
    <property type="entry name" value="CB"/>
</dbReference>
<keyword evidence="1 2" id="KW-0238">DNA-binding</keyword>
<dbReference type="Proteomes" id="UP000051302">
    <property type="component" value="Unassembled WGS sequence"/>
</dbReference>
<keyword evidence="5" id="KW-1185">Reference proteome</keyword>
<organism evidence="4 5">
    <name type="scientific">Companilactobacillus nantensis DSM 16982</name>
    <dbReference type="NCBI Taxonomy" id="1423774"/>
    <lineage>
        <taxon>Bacteria</taxon>
        <taxon>Bacillati</taxon>
        <taxon>Bacillota</taxon>
        <taxon>Bacilli</taxon>
        <taxon>Lactobacillales</taxon>
        <taxon>Lactobacillaceae</taxon>
        <taxon>Companilactobacillus</taxon>
    </lineage>
</organism>
<evidence type="ECO:0000259" key="3">
    <source>
        <dbReference type="PROSITE" id="PS51900"/>
    </source>
</evidence>
<dbReference type="Pfam" id="PF22016">
    <property type="entry name" value="DUF6933"/>
    <property type="match status" value="1"/>
</dbReference>
<feature type="domain" description="Core-binding (CB)" evidence="3">
    <location>
        <begin position="223"/>
        <end position="303"/>
    </location>
</feature>
<reference evidence="4 5" key="1">
    <citation type="journal article" date="2015" name="Genome Announc.">
        <title>Expanding the biotechnology potential of lactobacilli through comparative genomics of 213 strains and associated genera.</title>
        <authorList>
            <person name="Sun Z."/>
            <person name="Harris H.M."/>
            <person name="McCann A."/>
            <person name="Guo C."/>
            <person name="Argimon S."/>
            <person name="Zhang W."/>
            <person name="Yang X."/>
            <person name="Jeffery I.B."/>
            <person name="Cooney J.C."/>
            <person name="Kagawa T.F."/>
            <person name="Liu W."/>
            <person name="Song Y."/>
            <person name="Salvetti E."/>
            <person name="Wrobel A."/>
            <person name="Rasinkangas P."/>
            <person name="Parkhill J."/>
            <person name="Rea M.C."/>
            <person name="O'Sullivan O."/>
            <person name="Ritari J."/>
            <person name="Douillard F.P."/>
            <person name="Paul Ross R."/>
            <person name="Yang R."/>
            <person name="Briner A.E."/>
            <person name="Felis G.E."/>
            <person name="de Vos W.M."/>
            <person name="Barrangou R."/>
            <person name="Klaenhammer T.R."/>
            <person name="Caufield P.W."/>
            <person name="Cui Y."/>
            <person name="Zhang H."/>
            <person name="O'Toole P.W."/>
        </authorList>
    </citation>
    <scope>NUCLEOTIDE SEQUENCE [LARGE SCALE GENOMIC DNA]</scope>
    <source>
        <strain evidence="4 5">DSM 16982</strain>
    </source>
</reference>
<accession>A0A0R1W9K1</accession>
<protein>
    <recommendedName>
        <fullName evidence="3">Core-binding (CB) domain-containing protein</fullName>
    </recommendedName>
</protein>
<evidence type="ECO:0000313" key="5">
    <source>
        <dbReference type="Proteomes" id="UP000051302"/>
    </source>
</evidence>
<gene>
    <name evidence="4" type="ORF">FD31_GL001790</name>
</gene>
<dbReference type="InterPro" id="IPR010998">
    <property type="entry name" value="Integrase_recombinase_N"/>
</dbReference>
<dbReference type="PROSITE" id="PS51900">
    <property type="entry name" value="CB"/>
    <property type="match status" value="1"/>
</dbReference>
<dbReference type="InterPro" id="IPR053864">
    <property type="entry name" value="DUF6933"/>
</dbReference>
<dbReference type="RefSeq" id="WP_057893070.1">
    <property type="nucleotide sequence ID" value="NZ_AZFV01000037.1"/>
</dbReference>
<dbReference type="AlphaFoldDB" id="A0A0R1W9K1"/>
<name>A0A0R1W9K1_9LACO</name>